<dbReference type="GO" id="GO:0051301">
    <property type="term" value="P:cell division"/>
    <property type="evidence" value="ECO:0007669"/>
    <property type="project" value="UniProtKB-KW"/>
</dbReference>
<dbReference type="AlphaFoldDB" id="A0A060NP34"/>
<accession>A0A060NP34</accession>
<evidence type="ECO:0000313" key="3">
    <source>
        <dbReference type="Proteomes" id="UP000066014"/>
    </source>
</evidence>
<evidence type="ECO:0000313" key="2">
    <source>
        <dbReference type="EMBL" id="BAO83135.1"/>
    </source>
</evidence>
<gene>
    <name evidence="2" type="ORF">SMCB_0907</name>
</gene>
<keyword evidence="2" id="KW-0131">Cell cycle</keyword>
<evidence type="ECO:0000256" key="1">
    <source>
        <dbReference type="SAM" id="MobiDB-lite"/>
    </source>
</evidence>
<dbReference type="STRING" id="1458426.SMCB_0907"/>
<feature type="region of interest" description="Disordered" evidence="1">
    <location>
        <begin position="98"/>
        <end position="117"/>
    </location>
</feature>
<dbReference type="RefSeq" id="WP_052468420.1">
    <property type="nucleotide sequence ID" value="NZ_AP014569.1"/>
</dbReference>
<dbReference type="EMBL" id="AP014569">
    <property type="protein sequence ID" value="BAO83135.1"/>
    <property type="molecule type" value="Genomic_DNA"/>
</dbReference>
<dbReference type="KEGG" id="cbab:SMCB_0907"/>
<name>A0A060NP34_9BURK</name>
<keyword evidence="3" id="KW-1185">Reference proteome</keyword>
<organism evidence="2 3">
    <name type="scientific">Serpentinimonas maccroryi</name>
    <dbReference type="NCBI Taxonomy" id="1458426"/>
    <lineage>
        <taxon>Bacteria</taxon>
        <taxon>Pseudomonadati</taxon>
        <taxon>Pseudomonadota</taxon>
        <taxon>Betaproteobacteria</taxon>
        <taxon>Burkholderiales</taxon>
        <taxon>Comamonadaceae</taxon>
        <taxon>Serpentinimonas</taxon>
    </lineage>
</organism>
<sequence>MLVVHTELCHRAGFCIEWHRTSKSDFLTALSTEIATPGKGILDAYLLPFVGENQEREAWGGMLGGLPGLDGKGSDDAVAGNYTDAEVSRQYREFERRRGYQIDPSADNSNGLIKDRP</sequence>
<dbReference type="Proteomes" id="UP000066014">
    <property type="component" value="Chromosome"/>
</dbReference>
<keyword evidence="2" id="KW-0132">Cell division</keyword>
<proteinExistence type="predicted"/>
<reference evidence="2 3" key="1">
    <citation type="journal article" date="2014" name="Nat. Commun.">
        <title>Physiological and genomic features of highly alkaliphilic hydrogen-utilizing Betaproteobacteria from a continental serpentinizing site.</title>
        <authorList>
            <person name="Suzuki S."/>
            <person name="Kuenen J.G."/>
            <person name="Schipper K."/>
            <person name="van der Velde S."/>
            <person name="Ishii S."/>
            <person name="Wu A."/>
            <person name="Sorokin D.Y."/>
            <person name="Tenney A."/>
            <person name="Meng X.Y."/>
            <person name="Morrill P.L."/>
            <person name="Kamagata Y."/>
            <person name="Muyzer G."/>
            <person name="Nealson K.H."/>
        </authorList>
    </citation>
    <scope>NUCLEOTIDE SEQUENCE [LARGE SCALE GENOMIC DNA]</scope>
    <source>
        <strain evidence="2 3">B1</strain>
    </source>
</reference>
<protein>
    <submittedName>
        <fullName evidence="2">Protein involved in cell division</fullName>
    </submittedName>
</protein>
<dbReference type="HOGENOM" id="CLU_2117764_0_0_4"/>